<feature type="transmembrane region" description="Helical" evidence="1">
    <location>
        <begin position="116"/>
        <end position="135"/>
    </location>
</feature>
<keyword evidence="1" id="KW-1133">Transmembrane helix</keyword>
<sequence length="143" mass="15570">MPGILVGGIFDCRGRIILGFSMACFYEIPVKRATVNYSCKGPKPASPYRLGDVGPKTLFVGCGRLCCYVVTVSRNFHSTGVKKMGGGHGHSEPDYMHSYHMYNLDKMKYQGLKMSLAVFTAFSIGAGVPIFAVIFQQKKTASG</sequence>
<organism evidence="2 3">
    <name type="scientific">Pisum sativum</name>
    <name type="common">Garden pea</name>
    <name type="synonym">Lathyrus oleraceus</name>
    <dbReference type="NCBI Taxonomy" id="3888"/>
    <lineage>
        <taxon>Eukaryota</taxon>
        <taxon>Viridiplantae</taxon>
        <taxon>Streptophyta</taxon>
        <taxon>Embryophyta</taxon>
        <taxon>Tracheophyta</taxon>
        <taxon>Spermatophyta</taxon>
        <taxon>Magnoliopsida</taxon>
        <taxon>eudicotyledons</taxon>
        <taxon>Gunneridae</taxon>
        <taxon>Pentapetalae</taxon>
        <taxon>rosids</taxon>
        <taxon>fabids</taxon>
        <taxon>Fabales</taxon>
        <taxon>Fabaceae</taxon>
        <taxon>Papilionoideae</taxon>
        <taxon>50 kb inversion clade</taxon>
        <taxon>NPAAA clade</taxon>
        <taxon>Hologalegina</taxon>
        <taxon>IRL clade</taxon>
        <taxon>Fabeae</taxon>
        <taxon>Lathyrus</taxon>
    </lineage>
</organism>
<reference evidence="2 3" key="1">
    <citation type="journal article" date="2022" name="Nat. Genet.">
        <title>Improved pea reference genome and pan-genome highlight genomic features and evolutionary characteristics.</title>
        <authorList>
            <person name="Yang T."/>
            <person name="Liu R."/>
            <person name="Luo Y."/>
            <person name="Hu S."/>
            <person name="Wang D."/>
            <person name="Wang C."/>
            <person name="Pandey M.K."/>
            <person name="Ge S."/>
            <person name="Xu Q."/>
            <person name="Li N."/>
            <person name="Li G."/>
            <person name="Huang Y."/>
            <person name="Saxena R.K."/>
            <person name="Ji Y."/>
            <person name="Li M."/>
            <person name="Yan X."/>
            <person name="He Y."/>
            <person name="Liu Y."/>
            <person name="Wang X."/>
            <person name="Xiang C."/>
            <person name="Varshney R.K."/>
            <person name="Ding H."/>
            <person name="Gao S."/>
            <person name="Zong X."/>
        </authorList>
    </citation>
    <scope>NUCLEOTIDE SEQUENCE [LARGE SCALE GENOMIC DNA]</scope>
    <source>
        <strain evidence="2 3">cv. Zhongwan 6</strain>
    </source>
</reference>
<dbReference type="AlphaFoldDB" id="A0A9D4W439"/>
<keyword evidence="3" id="KW-1185">Reference proteome</keyword>
<evidence type="ECO:0000313" key="3">
    <source>
        <dbReference type="Proteomes" id="UP001058974"/>
    </source>
</evidence>
<dbReference type="PANTHER" id="PTHR36003:SF5">
    <property type="entry name" value="TONB-DEPENDENT HEME RECEPTOR A"/>
    <property type="match status" value="1"/>
</dbReference>
<evidence type="ECO:0000256" key="1">
    <source>
        <dbReference type="SAM" id="Phobius"/>
    </source>
</evidence>
<dbReference type="EMBL" id="JAMSHJ010000006">
    <property type="protein sequence ID" value="KAI5394697.1"/>
    <property type="molecule type" value="Genomic_DNA"/>
</dbReference>
<accession>A0A9D4W439</accession>
<proteinExistence type="predicted"/>
<comment type="caution">
    <text evidence="2">The sequence shown here is derived from an EMBL/GenBank/DDBJ whole genome shotgun (WGS) entry which is preliminary data.</text>
</comment>
<dbReference type="Gramene" id="Psat06G0135800-T1">
    <property type="protein sequence ID" value="KAI5394697.1"/>
    <property type="gene ID" value="KIW84_061358"/>
</dbReference>
<evidence type="ECO:0000313" key="2">
    <source>
        <dbReference type="EMBL" id="KAI5394697.1"/>
    </source>
</evidence>
<dbReference type="Proteomes" id="UP001058974">
    <property type="component" value="Chromosome 6"/>
</dbReference>
<dbReference type="PANTHER" id="PTHR36003">
    <property type="entry name" value="TONB-DEPENDENT HEME RECEPTOR A"/>
    <property type="match status" value="1"/>
</dbReference>
<keyword evidence="1" id="KW-0472">Membrane</keyword>
<name>A0A9D4W439_PEA</name>
<gene>
    <name evidence="2" type="ORF">KIW84_061358</name>
</gene>
<protein>
    <submittedName>
        <fullName evidence="2">Uncharacterized protein</fullName>
    </submittedName>
</protein>
<keyword evidence="1" id="KW-0812">Transmembrane</keyword>